<reference evidence="2" key="1">
    <citation type="journal article" date="2015" name="Nature">
        <title>Complex archaea that bridge the gap between prokaryotes and eukaryotes.</title>
        <authorList>
            <person name="Spang A."/>
            <person name="Saw J.H."/>
            <person name="Jorgensen S.L."/>
            <person name="Zaremba-Niedzwiedzka K."/>
            <person name="Martijn J."/>
            <person name="Lind A.E."/>
            <person name="van Eijk R."/>
            <person name="Schleper C."/>
            <person name="Guy L."/>
            <person name="Ettema T.J."/>
        </authorList>
    </citation>
    <scope>NUCLEOTIDE SEQUENCE</scope>
</reference>
<protein>
    <submittedName>
        <fullName evidence="2">Uncharacterized protein</fullName>
    </submittedName>
</protein>
<dbReference type="EMBL" id="LAZR01006545">
    <property type="protein sequence ID" value="KKM91353.1"/>
    <property type="molecule type" value="Genomic_DNA"/>
</dbReference>
<keyword evidence="1" id="KW-0812">Transmembrane</keyword>
<proteinExistence type="predicted"/>
<feature type="transmembrane region" description="Helical" evidence="1">
    <location>
        <begin position="50"/>
        <end position="70"/>
    </location>
</feature>
<keyword evidence="1" id="KW-0472">Membrane</keyword>
<evidence type="ECO:0000256" key="1">
    <source>
        <dbReference type="SAM" id="Phobius"/>
    </source>
</evidence>
<dbReference type="AlphaFoldDB" id="A0A0F9LD32"/>
<name>A0A0F9LD32_9ZZZZ</name>
<keyword evidence="1" id="KW-1133">Transmembrane helix</keyword>
<organism evidence="2">
    <name type="scientific">marine sediment metagenome</name>
    <dbReference type="NCBI Taxonomy" id="412755"/>
    <lineage>
        <taxon>unclassified sequences</taxon>
        <taxon>metagenomes</taxon>
        <taxon>ecological metagenomes</taxon>
    </lineage>
</organism>
<sequence length="78" mass="9016">MQKIERNNKKIPSHILTWFFLDAVLALSPPLYWMVNDYRMISVFGIPASLAYFIFIATFIALSLVVAYLVEERNGAFE</sequence>
<evidence type="ECO:0000313" key="2">
    <source>
        <dbReference type="EMBL" id="KKM91353.1"/>
    </source>
</evidence>
<gene>
    <name evidence="2" type="ORF">LCGC14_1229350</name>
</gene>
<accession>A0A0F9LD32</accession>
<comment type="caution">
    <text evidence="2">The sequence shown here is derived from an EMBL/GenBank/DDBJ whole genome shotgun (WGS) entry which is preliminary data.</text>
</comment>